<dbReference type="RefSeq" id="WP_149487508.1">
    <property type="nucleotide sequence ID" value="NZ_CP036150.1"/>
</dbReference>
<dbReference type="KEGG" id="ock:EXM22_16135"/>
<name>A0A5C1QNA8_9SPIO</name>
<dbReference type="NCBIfam" id="NF047593">
    <property type="entry name" value="IS66_ISAeme5_TnpA"/>
    <property type="match status" value="1"/>
</dbReference>
<gene>
    <name evidence="1" type="ORF">EXM22_16135</name>
</gene>
<protein>
    <recommendedName>
        <fullName evidence="3">IS66 family insertion sequence element accessory protein TnpB</fullName>
    </recommendedName>
</protein>
<accession>A0A5C1QNA8</accession>
<evidence type="ECO:0008006" key="3">
    <source>
        <dbReference type="Google" id="ProtNLM"/>
    </source>
</evidence>
<evidence type="ECO:0000313" key="2">
    <source>
        <dbReference type="Proteomes" id="UP000324209"/>
    </source>
</evidence>
<organism evidence="1 2">
    <name type="scientific">Oceanispirochaeta crateris</name>
    <dbReference type="NCBI Taxonomy" id="2518645"/>
    <lineage>
        <taxon>Bacteria</taxon>
        <taxon>Pseudomonadati</taxon>
        <taxon>Spirochaetota</taxon>
        <taxon>Spirochaetia</taxon>
        <taxon>Spirochaetales</taxon>
        <taxon>Spirochaetaceae</taxon>
        <taxon>Oceanispirochaeta</taxon>
    </lineage>
</organism>
<keyword evidence="2" id="KW-1185">Reference proteome</keyword>
<dbReference type="EMBL" id="CP036150">
    <property type="protein sequence ID" value="QEN09433.1"/>
    <property type="molecule type" value="Genomic_DNA"/>
</dbReference>
<dbReference type="OrthoDB" id="671208at2"/>
<dbReference type="Proteomes" id="UP000324209">
    <property type="component" value="Chromosome"/>
</dbReference>
<proteinExistence type="predicted"/>
<sequence>METKDIWVQRFKEWEESGLKRAEYCRQNNFPVSTFDYWRYRIRKESEKAEGDSLVKLPVVIQPTQSGSFSLEYPSGHKIHIPGNYNSNMLRRLVTDLNEVFK</sequence>
<reference evidence="1 2" key="1">
    <citation type="submission" date="2019-02" db="EMBL/GenBank/DDBJ databases">
        <title>Complete Genome Sequence and Methylome Analysis of free living Spirochaetas.</title>
        <authorList>
            <person name="Fomenkov A."/>
            <person name="Dubinina G."/>
            <person name="Leshcheva N."/>
            <person name="Mikheeva N."/>
            <person name="Grabovich M."/>
            <person name="Vincze T."/>
            <person name="Roberts R.J."/>
        </authorList>
    </citation>
    <scope>NUCLEOTIDE SEQUENCE [LARGE SCALE GENOMIC DNA]</scope>
    <source>
        <strain evidence="1 2">K2</strain>
    </source>
</reference>
<dbReference type="AlphaFoldDB" id="A0A5C1QNA8"/>
<evidence type="ECO:0000313" key="1">
    <source>
        <dbReference type="EMBL" id="QEN09433.1"/>
    </source>
</evidence>